<reference evidence="1 2" key="1">
    <citation type="journal article" date="2019" name="Commun. Biol.">
        <title>The bagworm genome reveals a unique fibroin gene that provides high tensile strength.</title>
        <authorList>
            <person name="Kono N."/>
            <person name="Nakamura H."/>
            <person name="Ohtoshi R."/>
            <person name="Tomita M."/>
            <person name="Numata K."/>
            <person name="Arakawa K."/>
        </authorList>
    </citation>
    <scope>NUCLEOTIDE SEQUENCE [LARGE SCALE GENOMIC DNA]</scope>
</reference>
<organism evidence="1 2">
    <name type="scientific">Eumeta variegata</name>
    <name type="common">Bagworm moth</name>
    <name type="synonym">Eumeta japonica</name>
    <dbReference type="NCBI Taxonomy" id="151549"/>
    <lineage>
        <taxon>Eukaryota</taxon>
        <taxon>Metazoa</taxon>
        <taxon>Ecdysozoa</taxon>
        <taxon>Arthropoda</taxon>
        <taxon>Hexapoda</taxon>
        <taxon>Insecta</taxon>
        <taxon>Pterygota</taxon>
        <taxon>Neoptera</taxon>
        <taxon>Endopterygota</taxon>
        <taxon>Lepidoptera</taxon>
        <taxon>Glossata</taxon>
        <taxon>Ditrysia</taxon>
        <taxon>Tineoidea</taxon>
        <taxon>Psychidae</taxon>
        <taxon>Oiketicinae</taxon>
        <taxon>Eumeta</taxon>
    </lineage>
</organism>
<proteinExistence type="predicted"/>
<protein>
    <submittedName>
        <fullName evidence="1">Uncharacterized protein</fullName>
    </submittedName>
</protein>
<keyword evidence="2" id="KW-1185">Reference proteome</keyword>
<gene>
    <name evidence="1" type="ORF">EVAR_135_1</name>
</gene>
<dbReference type="Proteomes" id="UP000299102">
    <property type="component" value="Unassembled WGS sequence"/>
</dbReference>
<accession>A0A4C1SBU1</accession>
<evidence type="ECO:0000313" key="2">
    <source>
        <dbReference type="Proteomes" id="UP000299102"/>
    </source>
</evidence>
<dbReference type="AlphaFoldDB" id="A0A4C1SBU1"/>
<sequence length="121" mass="13631">MLKVYKNFTNDVSADHATTEHEGRQVSNFDNVKDESLVEAFVTEEPADRKYKCTSNRKLRLLDVKRWLTSDQSVSVSGIVSLDSPGPRNCTRLAFSIYTNENLESAGATDPRRAFPIMSPF</sequence>
<comment type="caution">
    <text evidence="1">The sequence shown here is derived from an EMBL/GenBank/DDBJ whole genome shotgun (WGS) entry which is preliminary data.</text>
</comment>
<dbReference type="EMBL" id="BGZK01000001">
    <property type="protein sequence ID" value="GBO98559.1"/>
    <property type="molecule type" value="Genomic_DNA"/>
</dbReference>
<evidence type="ECO:0000313" key="1">
    <source>
        <dbReference type="EMBL" id="GBO98559.1"/>
    </source>
</evidence>
<name>A0A4C1SBU1_EUMVA</name>